<keyword evidence="4 5" id="KW-0472">Membrane</keyword>
<comment type="subcellular location">
    <subcellularLocation>
        <location evidence="1">Endomembrane system</location>
        <topology evidence="1">Multi-pass membrane protein</topology>
    </subcellularLocation>
</comment>
<dbReference type="GO" id="GO:0016740">
    <property type="term" value="F:transferase activity"/>
    <property type="evidence" value="ECO:0007669"/>
    <property type="project" value="UniProtKB-ARBA"/>
</dbReference>
<dbReference type="STRING" id="459349.CLOAM1478"/>
<feature type="transmembrane region" description="Helical" evidence="5">
    <location>
        <begin position="19"/>
        <end position="36"/>
    </location>
</feature>
<keyword evidence="3 5" id="KW-1133">Transmembrane helix</keyword>
<organism evidence="6 7">
    <name type="scientific">Cloacimonas acidaminovorans (strain Evry)</name>
    <dbReference type="NCBI Taxonomy" id="459349"/>
    <lineage>
        <taxon>Bacteria</taxon>
        <taxon>Pseudomonadati</taxon>
        <taxon>Candidatus Cloacimonadota</taxon>
        <taxon>Candidatus Cloacimonadia</taxon>
        <taxon>Candidatus Cloacimonadales</taxon>
        <taxon>Candidatus Cloacimonadaceae</taxon>
        <taxon>Candidatus Cloacimonas</taxon>
    </lineage>
</organism>
<evidence type="ECO:0000256" key="2">
    <source>
        <dbReference type="ARBA" id="ARBA00022692"/>
    </source>
</evidence>
<evidence type="ECO:0000256" key="4">
    <source>
        <dbReference type="ARBA" id="ARBA00023136"/>
    </source>
</evidence>
<dbReference type="Gene3D" id="1.20.120.1630">
    <property type="match status" value="1"/>
</dbReference>
<feature type="transmembrane region" description="Helical" evidence="5">
    <location>
        <begin position="216"/>
        <end position="235"/>
    </location>
</feature>
<dbReference type="GO" id="GO:0012505">
    <property type="term" value="C:endomembrane system"/>
    <property type="evidence" value="ECO:0007669"/>
    <property type="project" value="UniProtKB-SubCell"/>
</dbReference>
<feature type="transmembrane region" description="Helical" evidence="5">
    <location>
        <begin position="190"/>
        <end position="210"/>
    </location>
</feature>
<dbReference type="PANTHER" id="PTHR12714">
    <property type="entry name" value="PROTEIN-S ISOPRENYLCYSTEINE O-METHYLTRANSFERASE"/>
    <property type="match status" value="1"/>
</dbReference>
<evidence type="ECO:0000256" key="1">
    <source>
        <dbReference type="ARBA" id="ARBA00004127"/>
    </source>
</evidence>
<dbReference type="EMBL" id="CU466930">
    <property type="protein sequence ID" value="CAO81328.1"/>
    <property type="molecule type" value="Genomic_DNA"/>
</dbReference>
<reference evidence="6 7" key="1">
    <citation type="journal article" date="2008" name="J. Bacteriol.">
        <title>'Candidatus Cloacamonas acidaminovorans': genome sequence reconstruction provides a first glimpse of a new bacterial division.</title>
        <authorList>
            <person name="Pelletier E."/>
            <person name="Kreimeyer A."/>
            <person name="Bocs S."/>
            <person name="Rouy Z."/>
            <person name="Gyapay G."/>
            <person name="Chouari R."/>
            <person name="Riviere D."/>
            <person name="Ganesan A."/>
            <person name="Daegelen P."/>
            <person name="Sghir A."/>
            <person name="Cohen G.N."/>
            <person name="Medigue C."/>
            <person name="Weissenbach J."/>
            <person name="Le Paslier D."/>
        </authorList>
    </citation>
    <scope>NUCLEOTIDE SEQUENCE [LARGE SCALE GENOMIC DNA]</scope>
    <source>
        <strain evidence="7">Evry</strain>
    </source>
</reference>
<sequence length="247" mass="29041">MKMPIQEEFEKSGAWIFKWRSYLPLLMFILGIGAILDLKNSQFIKYDTIIEVICFSISGCGIAIRVLTIGHTPSGTSGRNTKSQVADKLNTTGMYSLLRHPLYFGNFFIILGVVLFTRHIWVIITYPLIFTLYYERVIFAEEAFLRKKYGEEFVSWASKTPVYFPKFSHYKKPEFPFSWKKVIRNEYQTFFALICSLFAMEIISDLIIRQRFVFDPAWKIIFITSCFFYLIIRFINKKTNLLHTSGR</sequence>
<dbReference type="KEGG" id="caci:CLOAM1478"/>
<evidence type="ECO:0000256" key="3">
    <source>
        <dbReference type="ARBA" id="ARBA00022989"/>
    </source>
</evidence>
<dbReference type="AlphaFoldDB" id="B0VFJ0"/>
<feature type="transmembrane region" description="Helical" evidence="5">
    <location>
        <begin position="48"/>
        <end position="67"/>
    </location>
</feature>
<gene>
    <name evidence="6" type="ordered locus">CLOAM1478</name>
</gene>
<keyword evidence="7" id="KW-1185">Reference proteome</keyword>
<dbReference type="Proteomes" id="UP000002019">
    <property type="component" value="Chromosome"/>
</dbReference>
<dbReference type="eggNOG" id="COG2020">
    <property type="taxonomic scope" value="Bacteria"/>
</dbReference>
<accession>B0VFJ0</accession>
<dbReference type="InterPro" id="IPR007318">
    <property type="entry name" value="Phopholipid_MeTrfase"/>
</dbReference>
<dbReference type="Pfam" id="PF04191">
    <property type="entry name" value="PEMT"/>
    <property type="match status" value="1"/>
</dbReference>
<protein>
    <submittedName>
        <fullName evidence="6">Uncharacterized protein</fullName>
    </submittedName>
</protein>
<feature type="transmembrane region" description="Helical" evidence="5">
    <location>
        <begin position="103"/>
        <end position="129"/>
    </location>
</feature>
<evidence type="ECO:0000256" key="5">
    <source>
        <dbReference type="SAM" id="Phobius"/>
    </source>
</evidence>
<name>B0VFJ0_CLOAI</name>
<keyword evidence="2 5" id="KW-0812">Transmembrane</keyword>
<dbReference type="HOGENOM" id="CLU_097928_0_0_0"/>
<proteinExistence type="predicted"/>
<evidence type="ECO:0000313" key="6">
    <source>
        <dbReference type="EMBL" id="CAO81328.1"/>
    </source>
</evidence>
<dbReference type="PANTHER" id="PTHR12714:SF9">
    <property type="entry name" value="PROTEIN-S-ISOPRENYLCYSTEINE O-METHYLTRANSFERASE"/>
    <property type="match status" value="1"/>
</dbReference>
<evidence type="ECO:0000313" key="7">
    <source>
        <dbReference type="Proteomes" id="UP000002019"/>
    </source>
</evidence>